<evidence type="ECO:0000256" key="1">
    <source>
        <dbReference type="SAM" id="MobiDB-lite"/>
    </source>
</evidence>
<keyword evidence="3" id="KW-1185">Reference proteome</keyword>
<feature type="region of interest" description="Disordered" evidence="1">
    <location>
        <begin position="59"/>
        <end position="83"/>
    </location>
</feature>
<proteinExistence type="predicted"/>
<feature type="region of interest" description="Disordered" evidence="1">
    <location>
        <begin position="1"/>
        <end position="24"/>
    </location>
</feature>
<organism evidence="2 3">
    <name type="scientific">Crotalaria pallida</name>
    <name type="common">Smooth rattlebox</name>
    <name type="synonym">Crotalaria striata</name>
    <dbReference type="NCBI Taxonomy" id="3830"/>
    <lineage>
        <taxon>Eukaryota</taxon>
        <taxon>Viridiplantae</taxon>
        <taxon>Streptophyta</taxon>
        <taxon>Embryophyta</taxon>
        <taxon>Tracheophyta</taxon>
        <taxon>Spermatophyta</taxon>
        <taxon>Magnoliopsida</taxon>
        <taxon>eudicotyledons</taxon>
        <taxon>Gunneridae</taxon>
        <taxon>Pentapetalae</taxon>
        <taxon>rosids</taxon>
        <taxon>fabids</taxon>
        <taxon>Fabales</taxon>
        <taxon>Fabaceae</taxon>
        <taxon>Papilionoideae</taxon>
        <taxon>50 kb inversion clade</taxon>
        <taxon>genistoids sensu lato</taxon>
        <taxon>core genistoids</taxon>
        <taxon>Crotalarieae</taxon>
        <taxon>Crotalaria</taxon>
    </lineage>
</organism>
<feature type="compositionally biased region" description="Low complexity" evidence="1">
    <location>
        <begin position="59"/>
        <end position="75"/>
    </location>
</feature>
<dbReference type="PANTHER" id="PTHR34539:SF19">
    <property type="entry name" value="T6J4.11 PROTEIN"/>
    <property type="match status" value="1"/>
</dbReference>
<evidence type="ECO:0000313" key="3">
    <source>
        <dbReference type="Proteomes" id="UP001372338"/>
    </source>
</evidence>
<evidence type="ECO:0000313" key="2">
    <source>
        <dbReference type="EMBL" id="KAK7269754.1"/>
    </source>
</evidence>
<dbReference type="Proteomes" id="UP001372338">
    <property type="component" value="Unassembled WGS sequence"/>
</dbReference>
<accession>A0AAN9I9E4</accession>
<gene>
    <name evidence="2" type="ORF">RIF29_22489</name>
</gene>
<name>A0AAN9I9E4_CROPI</name>
<comment type="caution">
    <text evidence="2">The sequence shown here is derived from an EMBL/GenBank/DDBJ whole genome shotgun (WGS) entry which is preliminary data.</text>
</comment>
<reference evidence="2 3" key="1">
    <citation type="submission" date="2024-01" db="EMBL/GenBank/DDBJ databases">
        <title>The genomes of 5 underutilized Papilionoideae crops provide insights into root nodulation and disease resistanc.</title>
        <authorList>
            <person name="Yuan L."/>
        </authorList>
    </citation>
    <scope>NUCLEOTIDE SEQUENCE [LARGE SCALE GENOMIC DNA]</scope>
    <source>
        <strain evidence="2">ZHUSHIDOU_FW_LH</strain>
        <tissue evidence="2">Leaf</tissue>
    </source>
</reference>
<dbReference type="PANTHER" id="PTHR34539">
    <property type="entry name" value="T6J4.11 PROTEIN"/>
    <property type="match status" value="1"/>
</dbReference>
<protein>
    <submittedName>
        <fullName evidence="2">Uncharacterized protein</fullName>
    </submittedName>
</protein>
<dbReference type="AlphaFoldDB" id="A0AAN9I9E4"/>
<sequence>MADTSLKKRVRDDSDESFLESSESKRFRDDLLEFFDDADLTPSNHDLESVIKSLQDEISASSSSSPVPINVTSNSGESQPPIGYLLEASDDELGLPPPVNSSVAEVKKEDGELIRVSSDSSGIGALWQLEDEIPSYDSFGFGNGFGYECNNTEYVAFDGLFDNSDLYYDDSGEFAESWRHETLPAQ</sequence>
<dbReference type="EMBL" id="JAYWIO010000004">
    <property type="protein sequence ID" value="KAK7269754.1"/>
    <property type="molecule type" value="Genomic_DNA"/>
</dbReference>